<proteinExistence type="predicted"/>
<evidence type="ECO:0000256" key="3">
    <source>
        <dbReference type="ARBA" id="ARBA00022679"/>
    </source>
</evidence>
<dbReference type="Gene3D" id="1.10.510.10">
    <property type="entry name" value="Transferase(Phosphotransferase) domain 1"/>
    <property type="match status" value="1"/>
</dbReference>
<feature type="compositionally biased region" description="Polar residues" evidence="9">
    <location>
        <begin position="129"/>
        <end position="149"/>
    </location>
</feature>
<keyword evidence="3" id="KW-0808">Transferase</keyword>
<dbReference type="InterPro" id="IPR011009">
    <property type="entry name" value="Kinase-like_dom_sf"/>
</dbReference>
<dbReference type="EMBL" id="GGYP01006004">
    <property type="protein sequence ID" value="MDE50775.1"/>
    <property type="molecule type" value="Transcribed_RNA"/>
</dbReference>
<dbReference type="Pfam" id="PF00069">
    <property type="entry name" value="Pkinase"/>
    <property type="match status" value="1"/>
</dbReference>
<dbReference type="InterPro" id="IPR017441">
    <property type="entry name" value="Protein_kinase_ATP_BS"/>
</dbReference>
<dbReference type="Gene3D" id="3.90.810.10">
    <property type="entry name" value="CRIB domain"/>
    <property type="match status" value="1"/>
</dbReference>
<dbReference type="SUPFAM" id="SSF56112">
    <property type="entry name" value="Protein kinase-like (PK-like)"/>
    <property type="match status" value="1"/>
</dbReference>
<dbReference type="GO" id="GO:0005524">
    <property type="term" value="F:ATP binding"/>
    <property type="evidence" value="ECO:0007669"/>
    <property type="project" value="UniProtKB-UniRule"/>
</dbReference>
<keyword evidence="11" id="KW-0418">Kinase</keyword>
<dbReference type="GO" id="GO:0004674">
    <property type="term" value="F:protein serine/threonine kinase activity"/>
    <property type="evidence" value="ECO:0007669"/>
    <property type="project" value="UniProtKB-EC"/>
</dbReference>
<dbReference type="InterPro" id="IPR036936">
    <property type="entry name" value="CRIB_dom_sf"/>
</dbReference>
<evidence type="ECO:0000256" key="2">
    <source>
        <dbReference type="ARBA" id="ARBA00012513"/>
    </source>
</evidence>
<comment type="cofactor">
    <cofactor evidence="1">
        <name>Mg(2+)</name>
        <dbReference type="ChEBI" id="CHEBI:18420"/>
    </cofactor>
</comment>
<sequence>MFSRRKKRPDISRPTDFRHCIRTEFDKNGAIVGLPPQWEGILQAESIKDIRPKNSSTPAGSNNFVNNNHNQLQNSVRFHQGTSNGSSGSIIHATAANKNYHSGNTNGTNLNPSNGSTSTVPNGILKNAIHQQTSNGGTQHHLHQPSQQRYPPVDQLQHQHHHQQQPQLKPPTGYHQAMSTTSNLVQSAQPRSMMTNPTPSASQQMFNGNPMRGSNTGDARFDQANTITSTNSVPSFMNHAPSTSHQVPSSSDGSLHPMLVSRAQSQPYVAYPNRTNAHTNQHIPADSMPFSPNEQIVNPTLTNNHPQTQQFHNQTNYPTSNSNLHFSNLANQNTNIMQQQTYVNTNQLQTQIDSQPSPMSNQSHQLMQQHPANSTANNNNNLDYRQQRYNNESTPSFQSNDSGKTQPQQQQFSPAGPSTSTDETIGIRETLNLIVDPGNPHTKYVNLSLIGEGTTGKVFLATEKDSGRQVAIKIMEVTKQQRRELLINEVATMKYYKHPNIVKMYNSYLVDDELWLVLEYLEGGALTDIVTKTTMDERQIATVCLQCLQALAFLHSEGIIHRDIKSDSILLAADGGVKLTDFGFCAQVSEQVPRRRSLVGTPYWLSPEIISREAYGPEVDIWSMGIMVMEMVDGEPPFYNEPPIQAMKRIRDMPPPRLQNQNRISPDLQNFLSHMLVKDPSQRATARELLQHPFLQQALPPSSLYPLLVQIRSDDR</sequence>
<evidence type="ECO:0000256" key="4">
    <source>
        <dbReference type="ARBA" id="ARBA00022723"/>
    </source>
</evidence>
<name>A0A6G1SJW2_9ACAR</name>
<feature type="region of interest" description="Disordered" evidence="9">
    <location>
        <begin position="350"/>
        <end position="423"/>
    </location>
</feature>
<dbReference type="InterPro" id="IPR000095">
    <property type="entry name" value="CRIB_dom"/>
</dbReference>
<evidence type="ECO:0000256" key="6">
    <source>
        <dbReference type="ARBA" id="ARBA00022840"/>
    </source>
</evidence>
<dbReference type="InterPro" id="IPR000719">
    <property type="entry name" value="Prot_kinase_dom"/>
</dbReference>
<evidence type="ECO:0000256" key="9">
    <source>
        <dbReference type="SAM" id="MobiDB-lite"/>
    </source>
</evidence>
<evidence type="ECO:0000313" key="11">
    <source>
        <dbReference type="EMBL" id="MDE50775.1"/>
    </source>
</evidence>
<dbReference type="Gene3D" id="3.30.200.20">
    <property type="entry name" value="Phosphorylase Kinase, domain 1"/>
    <property type="match status" value="1"/>
</dbReference>
<feature type="domain" description="Protein kinase" evidence="10">
    <location>
        <begin position="444"/>
        <end position="695"/>
    </location>
</feature>
<dbReference type="PROSITE" id="PS50011">
    <property type="entry name" value="PROTEIN_KINASE_DOM"/>
    <property type="match status" value="1"/>
</dbReference>
<keyword evidence="7" id="KW-0460">Magnesium</keyword>
<dbReference type="EC" id="2.7.11.1" evidence="2"/>
<evidence type="ECO:0000256" key="5">
    <source>
        <dbReference type="ARBA" id="ARBA00022741"/>
    </source>
</evidence>
<keyword evidence="4" id="KW-0479">Metal-binding</keyword>
<feature type="compositionally biased region" description="Polar residues" evidence="9">
    <location>
        <begin position="177"/>
        <end position="200"/>
    </location>
</feature>
<dbReference type="PROSITE" id="PS00107">
    <property type="entry name" value="PROTEIN_KINASE_ATP"/>
    <property type="match status" value="1"/>
</dbReference>
<evidence type="ECO:0000256" key="1">
    <source>
        <dbReference type="ARBA" id="ARBA00001946"/>
    </source>
</evidence>
<dbReference type="Pfam" id="PF00786">
    <property type="entry name" value="PBD"/>
    <property type="match status" value="1"/>
</dbReference>
<keyword evidence="5 8" id="KW-0547">Nucleotide-binding</keyword>
<evidence type="ECO:0000256" key="8">
    <source>
        <dbReference type="PROSITE-ProRule" id="PRU10141"/>
    </source>
</evidence>
<gene>
    <name evidence="11" type="primary">mbt</name>
    <name evidence="11" type="ORF">g.13146</name>
</gene>
<keyword evidence="6 8" id="KW-0067">ATP-binding</keyword>
<protein>
    <recommendedName>
        <fullName evidence="2">non-specific serine/threonine protein kinase</fullName>
        <ecNumber evidence="2">2.7.11.1</ecNumber>
    </recommendedName>
</protein>
<dbReference type="FunFam" id="3.30.200.20:FF:000705">
    <property type="entry name" value="Non-specific serine/threonine protein kinase"/>
    <property type="match status" value="1"/>
</dbReference>
<dbReference type="InterPro" id="IPR051931">
    <property type="entry name" value="PAK3-like"/>
</dbReference>
<feature type="region of interest" description="Disordered" evidence="9">
    <location>
        <begin position="100"/>
        <end position="200"/>
    </location>
</feature>
<evidence type="ECO:0000259" key="10">
    <source>
        <dbReference type="PROSITE" id="PS50011"/>
    </source>
</evidence>
<dbReference type="AlphaFoldDB" id="A0A6G1SJW2"/>
<dbReference type="GO" id="GO:0046872">
    <property type="term" value="F:metal ion binding"/>
    <property type="evidence" value="ECO:0007669"/>
    <property type="project" value="UniProtKB-KW"/>
</dbReference>
<organism evidence="11">
    <name type="scientific">Aceria tosichella</name>
    <name type="common">wheat curl mite</name>
    <dbReference type="NCBI Taxonomy" id="561515"/>
    <lineage>
        <taxon>Eukaryota</taxon>
        <taxon>Metazoa</taxon>
        <taxon>Ecdysozoa</taxon>
        <taxon>Arthropoda</taxon>
        <taxon>Chelicerata</taxon>
        <taxon>Arachnida</taxon>
        <taxon>Acari</taxon>
        <taxon>Acariformes</taxon>
        <taxon>Trombidiformes</taxon>
        <taxon>Prostigmata</taxon>
        <taxon>Eupodina</taxon>
        <taxon>Eriophyoidea</taxon>
        <taxon>Eriophyidae</taxon>
        <taxon>Eriophyinae</taxon>
        <taxon>Aceriini</taxon>
        <taxon>Aceria</taxon>
    </lineage>
</organism>
<accession>A0A6G1SJW2</accession>
<feature type="compositionally biased region" description="Polar residues" evidence="9">
    <location>
        <begin position="100"/>
        <end position="121"/>
    </location>
</feature>
<dbReference type="PANTHER" id="PTHR45832">
    <property type="entry name" value="SERINE/THREONINE-PROTEIN KINASE SAMKA-RELATED-RELATED"/>
    <property type="match status" value="1"/>
</dbReference>
<dbReference type="PANTHER" id="PTHR45832:SF8">
    <property type="entry name" value="PROTEIN KINASE DOMAIN-CONTAINING PROTEIN"/>
    <property type="match status" value="1"/>
</dbReference>
<dbReference type="FunFam" id="1.10.510.10:FF:000768">
    <property type="entry name" value="Non-specific serine/threonine protein kinase"/>
    <property type="match status" value="1"/>
</dbReference>
<feature type="binding site" evidence="8">
    <location>
        <position position="473"/>
    </location>
    <ligand>
        <name>ATP</name>
        <dbReference type="ChEBI" id="CHEBI:30616"/>
    </ligand>
</feature>
<reference evidence="11" key="1">
    <citation type="submission" date="2018-10" db="EMBL/GenBank/DDBJ databases">
        <title>Transcriptome assembly of Aceria tosichella (Wheat curl mite) Type 2.</title>
        <authorList>
            <person name="Scully E.D."/>
            <person name="Geib S.M."/>
            <person name="Palmer N.A."/>
            <person name="Gupta A.K."/>
            <person name="Sarath G."/>
            <person name="Tatineni S."/>
        </authorList>
    </citation>
    <scope>NUCLEOTIDE SEQUENCE</scope>
    <source>
        <strain evidence="11">LincolnNE</strain>
    </source>
</reference>
<evidence type="ECO:0000256" key="7">
    <source>
        <dbReference type="ARBA" id="ARBA00022842"/>
    </source>
</evidence>